<evidence type="ECO:0000313" key="12">
    <source>
        <dbReference type="EMBL" id="TCL45303.1"/>
    </source>
</evidence>
<dbReference type="InterPro" id="IPR014718">
    <property type="entry name" value="GH-type_carb-bd"/>
</dbReference>
<evidence type="ECO:0000256" key="2">
    <source>
        <dbReference type="ARBA" id="ARBA00005028"/>
    </source>
</evidence>
<dbReference type="InterPro" id="IPR011013">
    <property type="entry name" value="Gal_mutarotase_sf_dom"/>
</dbReference>
<dbReference type="InterPro" id="IPR008183">
    <property type="entry name" value="Aldose_1/G6P_1-epimerase"/>
</dbReference>
<evidence type="ECO:0000256" key="5">
    <source>
        <dbReference type="ARBA" id="ARBA00014165"/>
    </source>
</evidence>
<keyword evidence="6 8" id="KW-0413">Isomerase</keyword>
<evidence type="ECO:0000256" key="7">
    <source>
        <dbReference type="ARBA" id="ARBA00023277"/>
    </source>
</evidence>
<dbReference type="PROSITE" id="PS00545">
    <property type="entry name" value="ALDOSE_1_EPIMERASE"/>
    <property type="match status" value="1"/>
</dbReference>
<dbReference type="AlphaFoldDB" id="A0A9X8UM21"/>
<organism evidence="12 13">
    <name type="scientific">Harryflintia acetispora</name>
    <dbReference type="NCBI Taxonomy" id="1849041"/>
    <lineage>
        <taxon>Bacteria</taxon>
        <taxon>Bacillati</taxon>
        <taxon>Bacillota</taxon>
        <taxon>Clostridia</taxon>
        <taxon>Eubacteriales</taxon>
        <taxon>Oscillospiraceae</taxon>
        <taxon>Harryflintia</taxon>
    </lineage>
</organism>
<comment type="pathway">
    <text evidence="2 8">Carbohydrate metabolism; hexose metabolism.</text>
</comment>
<sequence>MAQITSKPFGHTGAGEPVKLYTLTNASGAYAEILDYGCRVRALFVPDRQGVPGNVVLGHATLEEYEHSGTLFGAIVGRCANRLGHARFTLNGKEYRLCQNEGENHIHGGRRGFDQFVYDSRVEEGALVLRRVSPDGEEHYPGNLDLTVTYSFTDQNELVIDYRAVSDRDTVVNLTNHSYFNLAGGGSALGHVLRMDAGYYTPVDGALLPTGELRPVEGTPFDFRSGKPLGQDIGADDEQLRLGSGYDHNFVIPGEGLRRFAEVRDPQSGRRMTASTTLPGVQLYTANFLTPAAHTMTGEPCAPRCAFCLETQCYPNAMERENFPSPVLRAGEEYHHITVYRFDTV</sequence>
<reference evidence="12 13" key="1">
    <citation type="submission" date="2019-03" db="EMBL/GenBank/DDBJ databases">
        <title>Genomic Encyclopedia of Type Strains, Phase IV (KMG-IV): sequencing the most valuable type-strain genomes for metagenomic binning, comparative biology and taxonomic classification.</title>
        <authorList>
            <person name="Goeker M."/>
        </authorList>
    </citation>
    <scope>NUCLEOTIDE SEQUENCE [LARGE SCALE GENOMIC DNA]</scope>
    <source>
        <strain evidence="12 13">DSM 100433</strain>
    </source>
</reference>
<evidence type="ECO:0000256" key="3">
    <source>
        <dbReference type="ARBA" id="ARBA00006206"/>
    </source>
</evidence>
<dbReference type="GO" id="GO:0004034">
    <property type="term" value="F:aldose 1-epimerase activity"/>
    <property type="evidence" value="ECO:0007669"/>
    <property type="project" value="UniProtKB-EC"/>
</dbReference>
<dbReference type="PANTHER" id="PTHR10091">
    <property type="entry name" value="ALDOSE-1-EPIMERASE"/>
    <property type="match status" value="1"/>
</dbReference>
<comment type="catalytic activity">
    <reaction evidence="1 8">
        <text>alpha-D-glucose = beta-D-glucose</text>
        <dbReference type="Rhea" id="RHEA:10264"/>
        <dbReference type="ChEBI" id="CHEBI:15903"/>
        <dbReference type="ChEBI" id="CHEBI:17925"/>
        <dbReference type="EC" id="5.1.3.3"/>
    </reaction>
</comment>
<evidence type="ECO:0000256" key="4">
    <source>
        <dbReference type="ARBA" id="ARBA00013185"/>
    </source>
</evidence>
<dbReference type="EMBL" id="SLUK01000001">
    <property type="protein sequence ID" value="TCL45303.1"/>
    <property type="molecule type" value="Genomic_DNA"/>
</dbReference>
<dbReference type="PANTHER" id="PTHR10091:SF0">
    <property type="entry name" value="GALACTOSE MUTAROTASE"/>
    <property type="match status" value="1"/>
</dbReference>
<dbReference type="GO" id="GO:0006006">
    <property type="term" value="P:glucose metabolic process"/>
    <property type="evidence" value="ECO:0007669"/>
    <property type="project" value="TreeGrafter"/>
</dbReference>
<proteinExistence type="inferred from homology"/>
<evidence type="ECO:0000313" key="13">
    <source>
        <dbReference type="Proteomes" id="UP000294682"/>
    </source>
</evidence>
<comment type="caution">
    <text evidence="12">The sequence shown here is derived from an EMBL/GenBank/DDBJ whole genome shotgun (WGS) entry which is preliminary data.</text>
</comment>
<dbReference type="InterPro" id="IPR015443">
    <property type="entry name" value="Aldose_1-epimerase"/>
</dbReference>
<dbReference type="InterPro" id="IPR047215">
    <property type="entry name" value="Galactose_mutarotase-like"/>
</dbReference>
<keyword evidence="7 8" id="KW-0119">Carbohydrate metabolism</keyword>
<dbReference type="GO" id="GO:0030246">
    <property type="term" value="F:carbohydrate binding"/>
    <property type="evidence" value="ECO:0007669"/>
    <property type="project" value="InterPro"/>
</dbReference>
<dbReference type="PIRSF" id="PIRSF005096">
    <property type="entry name" value="GALM"/>
    <property type="match status" value="1"/>
</dbReference>
<dbReference type="Pfam" id="PF01263">
    <property type="entry name" value="Aldose_epim"/>
    <property type="match status" value="1"/>
</dbReference>
<keyword evidence="13" id="KW-1185">Reference proteome</keyword>
<evidence type="ECO:0000256" key="1">
    <source>
        <dbReference type="ARBA" id="ARBA00001614"/>
    </source>
</evidence>
<name>A0A9X8UM21_9FIRM</name>
<dbReference type="EC" id="5.1.3.3" evidence="4 8"/>
<dbReference type="SUPFAM" id="SSF74650">
    <property type="entry name" value="Galactose mutarotase-like"/>
    <property type="match status" value="1"/>
</dbReference>
<evidence type="ECO:0000256" key="6">
    <source>
        <dbReference type="ARBA" id="ARBA00023235"/>
    </source>
</evidence>
<dbReference type="NCBIfam" id="NF008277">
    <property type="entry name" value="PRK11055.1"/>
    <property type="match status" value="1"/>
</dbReference>
<evidence type="ECO:0000256" key="8">
    <source>
        <dbReference type="PIRNR" id="PIRNR005096"/>
    </source>
</evidence>
<comment type="similarity">
    <text evidence="3 8">Belongs to the aldose epimerase family.</text>
</comment>
<feature type="binding site" evidence="11">
    <location>
        <begin position="81"/>
        <end position="82"/>
    </location>
    <ligand>
        <name>beta-D-galactose</name>
        <dbReference type="ChEBI" id="CHEBI:27667"/>
    </ligand>
</feature>
<feature type="active site" description="Proton donor" evidence="9">
    <location>
        <position position="177"/>
    </location>
</feature>
<evidence type="ECO:0000256" key="9">
    <source>
        <dbReference type="PIRSR" id="PIRSR005096-1"/>
    </source>
</evidence>
<dbReference type="InterPro" id="IPR018052">
    <property type="entry name" value="Ald1_epimerase_CS"/>
</dbReference>
<evidence type="ECO:0000256" key="10">
    <source>
        <dbReference type="PIRSR" id="PIRSR005096-2"/>
    </source>
</evidence>
<feature type="binding site" evidence="10">
    <location>
        <position position="247"/>
    </location>
    <ligand>
        <name>beta-D-galactose</name>
        <dbReference type="ChEBI" id="CHEBI:27667"/>
    </ligand>
</feature>
<feature type="active site" description="Proton acceptor" evidence="9">
    <location>
        <position position="310"/>
    </location>
</feature>
<dbReference type="GO" id="GO:0033499">
    <property type="term" value="P:galactose catabolic process via UDP-galactose, Leloir pathway"/>
    <property type="evidence" value="ECO:0007669"/>
    <property type="project" value="TreeGrafter"/>
</dbReference>
<dbReference type="Proteomes" id="UP000294682">
    <property type="component" value="Unassembled WGS sequence"/>
</dbReference>
<dbReference type="Gene3D" id="2.70.98.10">
    <property type="match status" value="1"/>
</dbReference>
<accession>A0A9X8UM21</accession>
<protein>
    <recommendedName>
        <fullName evidence="5 8">Aldose 1-epimerase</fullName>
        <ecNumber evidence="4 8">5.1.3.3</ecNumber>
    </recommendedName>
</protein>
<dbReference type="GO" id="GO:0005737">
    <property type="term" value="C:cytoplasm"/>
    <property type="evidence" value="ECO:0007669"/>
    <property type="project" value="TreeGrafter"/>
</dbReference>
<dbReference type="CDD" id="cd09019">
    <property type="entry name" value="galactose_mutarotase_like"/>
    <property type="match status" value="1"/>
</dbReference>
<evidence type="ECO:0000256" key="11">
    <source>
        <dbReference type="PIRSR" id="PIRSR005096-3"/>
    </source>
</evidence>
<gene>
    <name evidence="12" type="ORF">EDD78_101286</name>
</gene>
<feature type="binding site" evidence="11">
    <location>
        <begin position="177"/>
        <end position="179"/>
    </location>
    <ligand>
        <name>beta-D-galactose</name>
        <dbReference type="ChEBI" id="CHEBI:27667"/>
    </ligand>
</feature>
<dbReference type="RefSeq" id="WP_132083631.1">
    <property type="nucleotide sequence ID" value="NZ_SLUK01000001.1"/>
</dbReference>